<dbReference type="InterPro" id="IPR019734">
    <property type="entry name" value="TPR_rpt"/>
</dbReference>
<evidence type="ECO:0000256" key="2">
    <source>
        <dbReference type="ARBA" id="ARBA00009622"/>
    </source>
</evidence>
<keyword evidence="9" id="KW-0206">Cytoskeleton</keyword>
<dbReference type="PROSITE" id="PS50005">
    <property type="entry name" value="TPR"/>
    <property type="match status" value="5"/>
</dbReference>
<proteinExistence type="inferred from homology"/>
<evidence type="ECO:0000256" key="10">
    <source>
        <dbReference type="PROSITE-ProRule" id="PRU00339"/>
    </source>
</evidence>
<gene>
    <name evidence="12" type="ORF">NC992_22045</name>
</gene>
<name>A0ABV0KAK1_9CYAN</name>
<dbReference type="EMBL" id="JAMPKX010000013">
    <property type="protein sequence ID" value="MEP0949576.1"/>
    <property type="molecule type" value="Genomic_DNA"/>
</dbReference>
<feature type="repeat" description="TPR" evidence="10">
    <location>
        <begin position="623"/>
        <end position="656"/>
    </location>
</feature>
<dbReference type="Gene3D" id="3.40.50.300">
    <property type="entry name" value="P-loop containing nucleotide triphosphate hydrolases"/>
    <property type="match status" value="1"/>
</dbReference>
<dbReference type="RefSeq" id="WP_199325956.1">
    <property type="nucleotide sequence ID" value="NZ_JAMPKX010000013.1"/>
</dbReference>
<feature type="repeat" description="TPR" evidence="10">
    <location>
        <begin position="581"/>
        <end position="614"/>
    </location>
</feature>
<evidence type="ECO:0000256" key="6">
    <source>
        <dbReference type="ARBA" id="ARBA00022803"/>
    </source>
</evidence>
<keyword evidence="5" id="KW-0677">Repeat</keyword>
<feature type="domain" description="NB-ARC" evidence="11">
    <location>
        <begin position="169"/>
        <end position="323"/>
    </location>
</feature>
<dbReference type="SMART" id="SM00028">
    <property type="entry name" value="TPR"/>
    <property type="match status" value="10"/>
</dbReference>
<evidence type="ECO:0000256" key="5">
    <source>
        <dbReference type="ARBA" id="ARBA00022737"/>
    </source>
</evidence>
<keyword evidence="4" id="KW-0493">Microtubule</keyword>
<evidence type="ECO:0000313" key="12">
    <source>
        <dbReference type="EMBL" id="MEP0949576.1"/>
    </source>
</evidence>
<feature type="repeat" description="TPR" evidence="10">
    <location>
        <begin position="749"/>
        <end position="782"/>
    </location>
</feature>
<keyword evidence="6 10" id="KW-0802">TPR repeat</keyword>
<dbReference type="SUPFAM" id="SSF48452">
    <property type="entry name" value="TPR-like"/>
    <property type="match status" value="1"/>
</dbReference>
<dbReference type="Gene3D" id="1.25.40.10">
    <property type="entry name" value="Tetratricopeptide repeat domain"/>
    <property type="match status" value="4"/>
</dbReference>
<accession>A0ABV0KAK1</accession>
<comment type="subcellular location">
    <subcellularLocation>
        <location evidence="1">Cytoplasm</location>
        <location evidence="1">Cytoskeleton</location>
    </subcellularLocation>
</comment>
<dbReference type="PRINTS" id="PR00381">
    <property type="entry name" value="KINESINLIGHT"/>
</dbReference>
<dbReference type="Pfam" id="PF00931">
    <property type="entry name" value="NB-ARC"/>
    <property type="match status" value="1"/>
</dbReference>
<dbReference type="PANTHER" id="PTHR45783:SF3">
    <property type="entry name" value="KINESIN LIGHT CHAIN"/>
    <property type="match status" value="1"/>
</dbReference>
<dbReference type="Pfam" id="PF13424">
    <property type="entry name" value="TPR_12"/>
    <property type="match status" value="5"/>
</dbReference>
<feature type="repeat" description="TPR" evidence="10">
    <location>
        <begin position="917"/>
        <end position="950"/>
    </location>
</feature>
<comment type="similarity">
    <text evidence="2">Belongs to the kinesin light chain family.</text>
</comment>
<feature type="repeat" description="TPR" evidence="10">
    <location>
        <begin position="875"/>
        <end position="908"/>
    </location>
</feature>
<keyword evidence="8" id="KW-0505">Motor protein</keyword>
<protein>
    <submittedName>
        <fullName evidence="12">Tetratricopeptide repeat protein</fullName>
    </submittedName>
</protein>
<organism evidence="12 13">
    <name type="scientific">Leptolyngbya subtilissima DQ-A4</name>
    <dbReference type="NCBI Taxonomy" id="2933933"/>
    <lineage>
        <taxon>Bacteria</taxon>
        <taxon>Bacillati</taxon>
        <taxon>Cyanobacteriota</taxon>
        <taxon>Cyanophyceae</taxon>
        <taxon>Leptolyngbyales</taxon>
        <taxon>Leptolyngbyaceae</taxon>
        <taxon>Leptolyngbya group</taxon>
        <taxon>Leptolyngbya</taxon>
    </lineage>
</organism>
<dbReference type="InterPro" id="IPR027417">
    <property type="entry name" value="P-loop_NTPase"/>
</dbReference>
<keyword evidence="13" id="KW-1185">Reference proteome</keyword>
<dbReference type="InterPro" id="IPR002182">
    <property type="entry name" value="NB-ARC"/>
</dbReference>
<dbReference type="InterPro" id="IPR011990">
    <property type="entry name" value="TPR-like_helical_dom_sf"/>
</dbReference>
<evidence type="ECO:0000313" key="13">
    <source>
        <dbReference type="Proteomes" id="UP001482513"/>
    </source>
</evidence>
<evidence type="ECO:0000256" key="7">
    <source>
        <dbReference type="ARBA" id="ARBA00023054"/>
    </source>
</evidence>
<dbReference type="PANTHER" id="PTHR45783">
    <property type="entry name" value="KINESIN LIGHT CHAIN"/>
    <property type="match status" value="1"/>
</dbReference>
<dbReference type="Proteomes" id="UP001482513">
    <property type="component" value="Unassembled WGS sequence"/>
</dbReference>
<evidence type="ECO:0000256" key="9">
    <source>
        <dbReference type="ARBA" id="ARBA00023212"/>
    </source>
</evidence>
<evidence type="ECO:0000256" key="3">
    <source>
        <dbReference type="ARBA" id="ARBA00022490"/>
    </source>
</evidence>
<comment type="caution">
    <text evidence="12">The sequence shown here is derived from an EMBL/GenBank/DDBJ whole genome shotgun (WGS) entry which is preliminary data.</text>
</comment>
<sequence length="1136" mass="127845">MTDISRSIAVKPIIKYPREVQVGKTYLMTVDLQPEEGFEWQYDEEEYPIYCTVDSEIFTSKPVGEPVVVLHRFGGSYGEARFLMTAANIEDGAKIKITLINKWGVLIRSVRLSDIRLHKSVNEFASIPFSIDYEISTPRLEVLPTETDVSVPHNLPRSGVSVFIGREAELAILNKKLQQDNQVAIVGIEGMGGIGKTELALQYASSHCQIATYSGGICWIKAREDIGIQIVSFAKTRLNLNPPDDLNLNETVAFCWQNWDAGNVLIILDDVQDYKSIQLYLPPAEPRFKVLLTTRLRLSPPVETLSLEVLTQAETLELLRSFLGSERTEQQFSDAIALSQWLGNLPLALELVGSYLTRKPDLSLAVMLQRLENKRLDALAVSQSEIDMTASLGIKAAFELSWEELETSAQNLARLLGLFALAPIPWKLVELCLPEWDEEELEDLRDKQLLNLHLLQRVESDIYQLHPLTREFFNTRLSQAPEAEVEQYKRQFCQVMAEQVRQISQVLTRAEIESLTVIVPHLQVVTTQLAPTLSDEDLIWAFLGIARFYEEQGLFAEAEPWLQECLNATRTRLGEKHPTVAASLNNLAALYQSQGRYAEAETYYLQSLNLMQSLWGRQHRDVATSLSNLAEVYRAQGRYAEAEPLYLQALELRRLLLDGQHPDIAASINNLAALYEAQGRYAEAEPLYVQALQLRRALLGEQHPSIATSFNNLAGLYVSQGRYAEAEPLYLQALQLRRVLLGEQHPSIATSLNNLAYLYVSQGRYAEAEPLYVQALQLRRVLLGEQHLDFAASLNNLAELYCAQGRYAEAEPLYLQALDLVRSYLGEGHPSNAAGLNNLAELYRAQRRYADAEPLYLQALQLRKSLLGELHPDVAASLNNLANLYYSLERYSDAEALYREALRIWQGMLGENHPAVATSLNNLAGLYSVQNRYEDAEELYRKALVIRQAALGENHPEVLATLNNLTKLYQVQGRYSDTEEVKAAKISDSSLSSQIATTPTISTLTANTILTVALARFSDSNSHNLQEKFTKAGLLKIDELYRSIREKIQGNQKQESALISAEQGSKTELDNLATYLETMMNDDTEFAAEIQHISQEIYAEKLKDNTMMVQNNYDNAKGWQTKIEGGTAYIGEIHNQ</sequence>
<reference evidence="12 13" key="1">
    <citation type="submission" date="2022-04" db="EMBL/GenBank/DDBJ databases">
        <title>Positive selection, recombination, and allopatry shape intraspecific diversity of widespread and dominant cyanobacteria.</title>
        <authorList>
            <person name="Wei J."/>
            <person name="Shu W."/>
            <person name="Hu C."/>
        </authorList>
    </citation>
    <scope>NUCLEOTIDE SEQUENCE [LARGE SCALE GENOMIC DNA]</scope>
    <source>
        <strain evidence="12 13">DQ-A4</strain>
    </source>
</reference>
<keyword evidence="7" id="KW-0175">Coiled coil</keyword>
<keyword evidence="3" id="KW-0963">Cytoplasm</keyword>
<evidence type="ECO:0000256" key="8">
    <source>
        <dbReference type="ARBA" id="ARBA00023175"/>
    </source>
</evidence>
<evidence type="ECO:0000259" key="11">
    <source>
        <dbReference type="Pfam" id="PF00931"/>
    </source>
</evidence>
<evidence type="ECO:0000256" key="1">
    <source>
        <dbReference type="ARBA" id="ARBA00004245"/>
    </source>
</evidence>
<evidence type="ECO:0000256" key="4">
    <source>
        <dbReference type="ARBA" id="ARBA00022701"/>
    </source>
</evidence>
<dbReference type="SUPFAM" id="SSF52540">
    <property type="entry name" value="P-loop containing nucleoside triphosphate hydrolases"/>
    <property type="match status" value="1"/>
</dbReference>
<dbReference type="InterPro" id="IPR002151">
    <property type="entry name" value="Kinesin_light"/>
</dbReference>